<dbReference type="GO" id="GO:0016121">
    <property type="term" value="P:carotene catabolic process"/>
    <property type="evidence" value="ECO:0007669"/>
    <property type="project" value="TreeGrafter"/>
</dbReference>
<dbReference type="AlphaFoldDB" id="A0AAN6MYK8"/>
<evidence type="ECO:0000256" key="4">
    <source>
        <dbReference type="ARBA" id="ARBA00023004"/>
    </source>
</evidence>
<comment type="cofactor">
    <cofactor evidence="5">
        <name>Fe(2+)</name>
        <dbReference type="ChEBI" id="CHEBI:29033"/>
    </cofactor>
    <text evidence="5">Binds 1 Fe(2+) ion per subunit.</text>
</comment>
<name>A0AAN6MYK8_9PEZI</name>
<evidence type="ECO:0000313" key="7">
    <source>
        <dbReference type="Proteomes" id="UP001303473"/>
    </source>
</evidence>
<dbReference type="PANTHER" id="PTHR10543:SF24">
    <property type="entry name" value="CAROTENOID ISOMEROOXYGENASE"/>
    <property type="match status" value="1"/>
</dbReference>
<dbReference type="InterPro" id="IPR004294">
    <property type="entry name" value="Carotenoid_Oase"/>
</dbReference>
<keyword evidence="4 5" id="KW-0408">Iron</keyword>
<proteinExistence type="inferred from homology"/>
<feature type="binding site" evidence="5">
    <location>
        <position position="320"/>
    </location>
    <ligand>
        <name>Fe cation</name>
        <dbReference type="ChEBI" id="CHEBI:24875"/>
        <note>catalytic</note>
    </ligand>
</feature>
<sequence length="621" mass="68930">MAMRRHTEPGKSGEPIRRAALDEADDLEEAVRNFTRAAYTTWPNEAGFDGLTEERGPISVPLSGKIPPWAAGVLYRTGPGIFKIEDTAVGTFYTTHWFDGLAHTHRFDMVPDGSGSTRVYYSSRRQSDAMMDYIRKHGQRKYYSFGQRQDPCLSLFSKIMSSWEAAMSTPEDRIIENVSVAVQTNLPGLDVAAGNLRSVSATEPAEPAGSFDGHAVSSGHRIALPKTVWITTDNMMYKQIDPLTLEPIGFATQRVLHPDLTGPLSCAHAQRDPVTGDIYNFNQELGRETAYRVFCVSASTGRTDIIATIRGPDIRPAYIHSLFLSPSFVTLCIPSSHIGMRGMKILWKRNIIDSIEPFDLSKKCKWFVVDRVHGRGVVAEFETDAGFFFHTVNSFEENDETDLQHGTTSLFCDVIEYRSLQIMSSLYYDVLLQRNQATENFWGNEQRARDSLAYLTRYHIRVPCAQLSGSVPPGVAHPSNQKTTSCPEAAVAHKLFSIPGPHCGELPTINPLFSTKRHRYVYSLPYRGRSTIMDSIVKTDTVTREALFWDNPAGHSPGEAIFVPRPGGTAEDDGVLLSVVLDGYNRTSYLLCLDAATMTELGRAEVGFAVALGFHGLHTPM</sequence>
<dbReference type="PANTHER" id="PTHR10543">
    <property type="entry name" value="BETA-CAROTENE DIOXYGENASE"/>
    <property type="match status" value="1"/>
</dbReference>
<accession>A0AAN6MYK8</accession>
<evidence type="ECO:0000256" key="3">
    <source>
        <dbReference type="ARBA" id="ARBA00023002"/>
    </source>
</evidence>
<protein>
    <submittedName>
        <fullName evidence="6">Carotenoid oxygenase</fullName>
    </submittedName>
</protein>
<organism evidence="6 7">
    <name type="scientific">Diplogelasinospora grovesii</name>
    <dbReference type="NCBI Taxonomy" id="303347"/>
    <lineage>
        <taxon>Eukaryota</taxon>
        <taxon>Fungi</taxon>
        <taxon>Dikarya</taxon>
        <taxon>Ascomycota</taxon>
        <taxon>Pezizomycotina</taxon>
        <taxon>Sordariomycetes</taxon>
        <taxon>Sordariomycetidae</taxon>
        <taxon>Sordariales</taxon>
        <taxon>Diplogelasinosporaceae</taxon>
        <taxon>Diplogelasinospora</taxon>
    </lineage>
</organism>
<evidence type="ECO:0000256" key="1">
    <source>
        <dbReference type="ARBA" id="ARBA00006787"/>
    </source>
</evidence>
<keyword evidence="7" id="KW-1185">Reference proteome</keyword>
<feature type="binding site" evidence="5">
    <location>
        <position position="615"/>
    </location>
    <ligand>
        <name>Fe cation</name>
        <dbReference type="ChEBI" id="CHEBI:24875"/>
        <note>catalytic</note>
    </ligand>
</feature>
<evidence type="ECO:0000313" key="6">
    <source>
        <dbReference type="EMBL" id="KAK3935769.1"/>
    </source>
</evidence>
<dbReference type="Proteomes" id="UP001303473">
    <property type="component" value="Unassembled WGS sequence"/>
</dbReference>
<comment type="similarity">
    <text evidence="1">Belongs to the carotenoid oxygenase family.</text>
</comment>
<reference evidence="7" key="1">
    <citation type="journal article" date="2023" name="Mol. Phylogenet. Evol.">
        <title>Genome-scale phylogeny and comparative genomics of the fungal order Sordariales.</title>
        <authorList>
            <person name="Hensen N."/>
            <person name="Bonometti L."/>
            <person name="Westerberg I."/>
            <person name="Brannstrom I.O."/>
            <person name="Guillou S."/>
            <person name="Cros-Aarteil S."/>
            <person name="Calhoun S."/>
            <person name="Haridas S."/>
            <person name="Kuo A."/>
            <person name="Mondo S."/>
            <person name="Pangilinan J."/>
            <person name="Riley R."/>
            <person name="LaButti K."/>
            <person name="Andreopoulos B."/>
            <person name="Lipzen A."/>
            <person name="Chen C."/>
            <person name="Yan M."/>
            <person name="Daum C."/>
            <person name="Ng V."/>
            <person name="Clum A."/>
            <person name="Steindorff A."/>
            <person name="Ohm R.A."/>
            <person name="Martin F."/>
            <person name="Silar P."/>
            <person name="Natvig D.O."/>
            <person name="Lalanne C."/>
            <person name="Gautier V."/>
            <person name="Ament-Velasquez S.L."/>
            <person name="Kruys A."/>
            <person name="Hutchinson M.I."/>
            <person name="Powell A.J."/>
            <person name="Barry K."/>
            <person name="Miller A.N."/>
            <person name="Grigoriev I.V."/>
            <person name="Debuchy R."/>
            <person name="Gladieux P."/>
            <person name="Hiltunen Thoren M."/>
            <person name="Johannesson H."/>
        </authorList>
    </citation>
    <scope>NUCLEOTIDE SEQUENCE [LARGE SCALE GENOMIC DNA]</scope>
    <source>
        <strain evidence="7">CBS 340.73</strain>
    </source>
</reference>
<dbReference type="GO" id="GO:0046872">
    <property type="term" value="F:metal ion binding"/>
    <property type="evidence" value="ECO:0007669"/>
    <property type="project" value="UniProtKB-KW"/>
</dbReference>
<keyword evidence="2 5" id="KW-0479">Metal-binding</keyword>
<dbReference type="EMBL" id="MU853908">
    <property type="protein sequence ID" value="KAK3935769.1"/>
    <property type="molecule type" value="Genomic_DNA"/>
</dbReference>
<keyword evidence="3" id="KW-0560">Oxidoreductase</keyword>
<evidence type="ECO:0000256" key="5">
    <source>
        <dbReference type="PIRSR" id="PIRSR604294-1"/>
    </source>
</evidence>
<feature type="binding site" evidence="5">
    <location>
        <position position="390"/>
    </location>
    <ligand>
        <name>Fe cation</name>
        <dbReference type="ChEBI" id="CHEBI:24875"/>
        <note>catalytic</note>
    </ligand>
</feature>
<evidence type="ECO:0000256" key="2">
    <source>
        <dbReference type="ARBA" id="ARBA00022723"/>
    </source>
</evidence>
<dbReference type="Pfam" id="PF03055">
    <property type="entry name" value="RPE65"/>
    <property type="match status" value="1"/>
</dbReference>
<feature type="binding site" evidence="5">
    <location>
        <position position="268"/>
    </location>
    <ligand>
        <name>Fe cation</name>
        <dbReference type="ChEBI" id="CHEBI:24875"/>
        <note>catalytic</note>
    </ligand>
</feature>
<dbReference type="GO" id="GO:0010436">
    <property type="term" value="F:carotenoid dioxygenase activity"/>
    <property type="evidence" value="ECO:0007669"/>
    <property type="project" value="TreeGrafter"/>
</dbReference>
<gene>
    <name evidence="6" type="ORF">QBC46DRAFT_42586</name>
</gene>
<comment type="caution">
    <text evidence="6">The sequence shown here is derived from an EMBL/GenBank/DDBJ whole genome shotgun (WGS) entry which is preliminary data.</text>
</comment>